<dbReference type="InterPro" id="IPR050466">
    <property type="entry name" value="Carboxylest/Gibb_receptor"/>
</dbReference>
<dbReference type="Proteomes" id="UP000051448">
    <property type="component" value="Unassembled WGS sequence"/>
</dbReference>
<protein>
    <submittedName>
        <fullName evidence="3">Putative lipase</fullName>
    </submittedName>
</protein>
<dbReference type="Gene3D" id="3.40.50.1820">
    <property type="entry name" value="alpha/beta hydrolase"/>
    <property type="match status" value="1"/>
</dbReference>
<dbReference type="RefSeq" id="WP_057869965.1">
    <property type="nucleotide sequence ID" value="NZ_AZDX01000030.1"/>
</dbReference>
<dbReference type="GO" id="GO:0016787">
    <property type="term" value="F:hydrolase activity"/>
    <property type="evidence" value="ECO:0007669"/>
    <property type="project" value="InterPro"/>
</dbReference>
<dbReference type="EMBL" id="AZDX01000030">
    <property type="protein sequence ID" value="KRL06131.1"/>
    <property type="molecule type" value="Genomic_DNA"/>
</dbReference>
<feature type="transmembrane region" description="Helical" evidence="1">
    <location>
        <begin position="7"/>
        <end position="26"/>
    </location>
</feature>
<dbReference type="OrthoDB" id="9815425at2"/>
<keyword evidence="1" id="KW-0812">Transmembrane</keyword>
<dbReference type="PANTHER" id="PTHR23024">
    <property type="entry name" value="ARYLACETAMIDE DEACETYLASE"/>
    <property type="match status" value="1"/>
</dbReference>
<keyword evidence="1" id="KW-1133">Transmembrane helix</keyword>
<keyword evidence="4" id="KW-1185">Reference proteome</keyword>
<proteinExistence type="predicted"/>
<dbReference type="SUPFAM" id="SSF53474">
    <property type="entry name" value="alpha/beta-Hydrolases"/>
    <property type="match status" value="1"/>
</dbReference>
<comment type="caution">
    <text evidence="3">The sequence shown here is derived from an EMBL/GenBank/DDBJ whole genome shotgun (WGS) entry which is preliminary data.</text>
</comment>
<sequence length="335" mass="38045">MKKLLKIVLKILLGLIIFVILLLVISPQPSVWLFARAFNGPVKITNKKLYSQTKNKVRITKNIAYGNAASTKADIYYPRRIHGKNKILYWVHGGGFIGGDKKSINEFGTYIASKTDTTVISINYTVAPTGKYPTQLMQLAAAVNYFTKSAKKYDLNKNPQVFVGGDSAGAQIAAQYMTIQTNQKYARKFSKKIVSKLNFKGAILYCGPYNFDLIQRETKNSNNWLMRWFVHTVGWSMTDEFFWSKSSLATEANIANYVTKNYPVTYITDGNSFTFESSGKQLANSLRNKGVRVTERFFSKKTNVNHEYQFDFATKKAKKLLHKQLSLCKSNKLFS</sequence>
<name>A0A0R1MNJ5_9LACO</name>
<evidence type="ECO:0000313" key="3">
    <source>
        <dbReference type="EMBL" id="KRL06131.1"/>
    </source>
</evidence>
<dbReference type="GeneID" id="98311793"/>
<accession>A0A0R1MNJ5</accession>
<feature type="domain" description="Alpha/beta hydrolase fold-3" evidence="2">
    <location>
        <begin position="89"/>
        <end position="299"/>
    </location>
</feature>
<reference evidence="3 4" key="1">
    <citation type="journal article" date="2015" name="Genome Announc.">
        <title>Expanding the biotechnology potential of lactobacilli through comparative genomics of 213 strains and associated genera.</title>
        <authorList>
            <person name="Sun Z."/>
            <person name="Harris H.M."/>
            <person name="McCann A."/>
            <person name="Guo C."/>
            <person name="Argimon S."/>
            <person name="Zhang W."/>
            <person name="Yang X."/>
            <person name="Jeffery I.B."/>
            <person name="Cooney J.C."/>
            <person name="Kagawa T.F."/>
            <person name="Liu W."/>
            <person name="Song Y."/>
            <person name="Salvetti E."/>
            <person name="Wrobel A."/>
            <person name="Rasinkangas P."/>
            <person name="Parkhill J."/>
            <person name="Rea M.C."/>
            <person name="O'Sullivan O."/>
            <person name="Ritari J."/>
            <person name="Douillard F.P."/>
            <person name="Paul Ross R."/>
            <person name="Yang R."/>
            <person name="Briner A.E."/>
            <person name="Felis G.E."/>
            <person name="de Vos W.M."/>
            <person name="Barrangou R."/>
            <person name="Klaenhammer T.R."/>
            <person name="Caufield P.W."/>
            <person name="Cui Y."/>
            <person name="Zhang H."/>
            <person name="O'Toole P.W."/>
        </authorList>
    </citation>
    <scope>NUCLEOTIDE SEQUENCE [LARGE SCALE GENOMIC DNA]</scope>
    <source>
        <strain evidence="3 4">DSM 19519</strain>
    </source>
</reference>
<dbReference type="InterPro" id="IPR013094">
    <property type="entry name" value="AB_hydrolase_3"/>
</dbReference>
<dbReference type="STRING" id="1423759.FC92_GL001139"/>
<evidence type="ECO:0000313" key="4">
    <source>
        <dbReference type="Proteomes" id="UP000051448"/>
    </source>
</evidence>
<dbReference type="InterPro" id="IPR029058">
    <property type="entry name" value="AB_hydrolase_fold"/>
</dbReference>
<evidence type="ECO:0000259" key="2">
    <source>
        <dbReference type="Pfam" id="PF07859"/>
    </source>
</evidence>
<dbReference type="AlphaFoldDB" id="A0A0R1MNJ5"/>
<dbReference type="PANTHER" id="PTHR23024:SF24">
    <property type="entry name" value="ALPHA_BETA HYDROLASE FOLD-3 DOMAIN-CONTAINING PROTEIN"/>
    <property type="match status" value="1"/>
</dbReference>
<dbReference type="PATRIC" id="fig|1423759.3.peg.1205"/>
<organism evidence="3 4">
    <name type="scientific">Liquorilactobacillus hordei DSM 19519</name>
    <dbReference type="NCBI Taxonomy" id="1423759"/>
    <lineage>
        <taxon>Bacteria</taxon>
        <taxon>Bacillati</taxon>
        <taxon>Bacillota</taxon>
        <taxon>Bacilli</taxon>
        <taxon>Lactobacillales</taxon>
        <taxon>Lactobacillaceae</taxon>
        <taxon>Liquorilactobacillus</taxon>
    </lineage>
</organism>
<dbReference type="Pfam" id="PF07859">
    <property type="entry name" value="Abhydrolase_3"/>
    <property type="match status" value="1"/>
</dbReference>
<evidence type="ECO:0000256" key="1">
    <source>
        <dbReference type="SAM" id="Phobius"/>
    </source>
</evidence>
<gene>
    <name evidence="3" type="ORF">FC92_GL001139</name>
</gene>
<keyword evidence="1" id="KW-0472">Membrane</keyword>